<name>A0AAD5YDD7_9APHY</name>
<comment type="caution">
    <text evidence="1">The sequence shown here is derived from an EMBL/GenBank/DDBJ whole genome shotgun (WGS) entry which is preliminary data.</text>
</comment>
<accession>A0AAD5YDD7</accession>
<proteinExistence type="predicted"/>
<sequence>MFLNPGDRVGYKYPQDGLLQASGVVQSHLIYNPTNIDANGEKCLLVVKNGLATGTTIGCASGMESFTRVYTGRDHKKTSIELAVLPYGRRTGPFSAPGDSGSIVLTLDGGSLRMITGGAGNTYGTDVTYLTPYWYIEEEIKKVLPDCDLYEVVE</sequence>
<reference evidence="1" key="1">
    <citation type="submission" date="2022-07" db="EMBL/GenBank/DDBJ databases">
        <title>Genome Sequence of Physisporinus lineatus.</title>
        <authorList>
            <person name="Buettner E."/>
        </authorList>
    </citation>
    <scope>NUCLEOTIDE SEQUENCE</scope>
    <source>
        <strain evidence="1">VT162</strain>
    </source>
</reference>
<evidence type="ECO:0000313" key="2">
    <source>
        <dbReference type="Proteomes" id="UP001212997"/>
    </source>
</evidence>
<gene>
    <name evidence="1" type="ORF">NLI96_g11332</name>
</gene>
<dbReference type="EMBL" id="JANAWD010000741">
    <property type="protein sequence ID" value="KAJ3476185.1"/>
    <property type="molecule type" value="Genomic_DNA"/>
</dbReference>
<evidence type="ECO:0000313" key="1">
    <source>
        <dbReference type="EMBL" id="KAJ3476185.1"/>
    </source>
</evidence>
<dbReference type="Proteomes" id="UP001212997">
    <property type="component" value="Unassembled WGS sequence"/>
</dbReference>
<protein>
    <submittedName>
        <fullName evidence="1">Uncharacterized protein</fullName>
    </submittedName>
</protein>
<keyword evidence="2" id="KW-1185">Reference proteome</keyword>
<organism evidence="1 2">
    <name type="scientific">Meripilus lineatus</name>
    <dbReference type="NCBI Taxonomy" id="2056292"/>
    <lineage>
        <taxon>Eukaryota</taxon>
        <taxon>Fungi</taxon>
        <taxon>Dikarya</taxon>
        <taxon>Basidiomycota</taxon>
        <taxon>Agaricomycotina</taxon>
        <taxon>Agaricomycetes</taxon>
        <taxon>Polyporales</taxon>
        <taxon>Meripilaceae</taxon>
        <taxon>Meripilus</taxon>
    </lineage>
</organism>
<dbReference type="AlphaFoldDB" id="A0AAD5YDD7"/>